<dbReference type="InterPro" id="IPR013249">
    <property type="entry name" value="RNA_pol_sigma70_r4_t2"/>
</dbReference>
<comment type="similarity">
    <text evidence="1">Belongs to the sigma-70 factor family. ECF subfamily.</text>
</comment>
<dbReference type="EMBL" id="FOHW01000048">
    <property type="protein sequence ID" value="SEU05335.1"/>
    <property type="molecule type" value="Genomic_DNA"/>
</dbReference>
<dbReference type="AlphaFoldDB" id="A0A1I0J6G4"/>
<feature type="domain" description="RNA polymerase sigma factor 70 region 4 type 2" evidence="6">
    <location>
        <begin position="134"/>
        <end position="185"/>
    </location>
</feature>
<dbReference type="Pfam" id="PF04542">
    <property type="entry name" value="Sigma70_r2"/>
    <property type="match status" value="1"/>
</dbReference>
<evidence type="ECO:0000313" key="7">
    <source>
        <dbReference type="EMBL" id="SEU05335.1"/>
    </source>
</evidence>
<dbReference type="PANTHER" id="PTHR43133:SF62">
    <property type="entry name" value="RNA POLYMERASE SIGMA FACTOR SIGZ"/>
    <property type="match status" value="1"/>
</dbReference>
<dbReference type="InterPro" id="IPR007627">
    <property type="entry name" value="RNA_pol_sigma70_r2"/>
</dbReference>
<dbReference type="SUPFAM" id="SSF88659">
    <property type="entry name" value="Sigma3 and sigma4 domains of RNA polymerase sigma factors"/>
    <property type="match status" value="1"/>
</dbReference>
<dbReference type="InterPro" id="IPR013325">
    <property type="entry name" value="RNA_pol_sigma_r2"/>
</dbReference>
<evidence type="ECO:0000256" key="4">
    <source>
        <dbReference type="ARBA" id="ARBA00023163"/>
    </source>
</evidence>
<dbReference type="GO" id="GO:0016987">
    <property type="term" value="F:sigma factor activity"/>
    <property type="evidence" value="ECO:0007669"/>
    <property type="project" value="UniProtKB-KW"/>
</dbReference>
<protein>
    <submittedName>
        <fullName evidence="7">RNA polymerase sigma-70 factor, ECF subfamily</fullName>
    </submittedName>
</protein>
<accession>A0A1I0J6G4</accession>
<evidence type="ECO:0000259" key="6">
    <source>
        <dbReference type="Pfam" id="PF08281"/>
    </source>
</evidence>
<name>A0A1I0J6G4_9PSED</name>
<reference evidence="7 8" key="1">
    <citation type="submission" date="2016-10" db="EMBL/GenBank/DDBJ databases">
        <authorList>
            <person name="de Groot N.N."/>
        </authorList>
    </citation>
    <scope>NUCLEOTIDE SEQUENCE [LARGE SCALE GENOMIC DNA]</scope>
    <source>
        <strain evidence="7 8">DSM 11363</strain>
    </source>
</reference>
<dbReference type="InterPro" id="IPR036388">
    <property type="entry name" value="WH-like_DNA-bd_sf"/>
</dbReference>
<dbReference type="InterPro" id="IPR014284">
    <property type="entry name" value="RNA_pol_sigma-70_dom"/>
</dbReference>
<sequence length="191" mass="21599">MTIRSNAAQLSDVQSGAEALNALLQACGKGDRLAFEAMYHATSARLFGICLHYSGNRAEAEEVLQEVYIMTWLKASRFDPQLASGMTWLATMARNKAIDRRRARRPHDPLETITELSTQDSIADSLEREQEGSQLDRCLETLEEAQQRYIRVAFFEGYSYAELAERHGIALGTMKSWIRRGLLRLRLCLGL</sequence>
<dbReference type="RefSeq" id="WP_217648331.1">
    <property type="nucleotide sequence ID" value="NZ_FOHW01000048.1"/>
</dbReference>
<dbReference type="GO" id="GO:0003677">
    <property type="term" value="F:DNA binding"/>
    <property type="evidence" value="ECO:0007669"/>
    <property type="project" value="InterPro"/>
</dbReference>
<keyword evidence="4" id="KW-0804">Transcription</keyword>
<dbReference type="Pfam" id="PF08281">
    <property type="entry name" value="Sigma70_r4_2"/>
    <property type="match status" value="1"/>
</dbReference>
<dbReference type="InterPro" id="IPR039425">
    <property type="entry name" value="RNA_pol_sigma-70-like"/>
</dbReference>
<feature type="domain" description="RNA polymerase sigma-70 region 2" evidence="5">
    <location>
        <begin position="38"/>
        <end position="105"/>
    </location>
</feature>
<proteinExistence type="inferred from homology"/>
<keyword evidence="3" id="KW-0731">Sigma factor</keyword>
<dbReference type="Gene3D" id="1.10.1740.10">
    <property type="match status" value="1"/>
</dbReference>
<dbReference type="GO" id="GO:0006352">
    <property type="term" value="P:DNA-templated transcription initiation"/>
    <property type="evidence" value="ECO:0007669"/>
    <property type="project" value="InterPro"/>
</dbReference>
<dbReference type="Proteomes" id="UP000182332">
    <property type="component" value="Unassembled WGS sequence"/>
</dbReference>
<dbReference type="InterPro" id="IPR013324">
    <property type="entry name" value="RNA_pol_sigma_r3/r4-like"/>
</dbReference>
<dbReference type="SUPFAM" id="SSF88946">
    <property type="entry name" value="Sigma2 domain of RNA polymerase sigma factors"/>
    <property type="match status" value="1"/>
</dbReference>
<organism evidence="7 8">
    <name type="scientific">Pseudomonas graminis</name>
    <dbReference type="NCBI Taxonomy" id="158627"/>
    <lineage>
        <taxon>Bacteria</taxon>
        <taxon>Pseudomonadati</taxon>
        <taxon>Pseudomonadota</taxon>
        <taxon>Gammaproteobacteria</taxon>
        <taxon>Pseudomonadales</taxon>
        <taxon>Pseudomonadaceae</taxon>
        <taxon>Pseudomonas</taxon>
    </lineage>
</organism>
<evidence type="ECO:0000256" key="1">
    <source>
        <dbReference type="ARBA" id="ARBA00010641"/>
    </source>
</evidence>
<evidence type="ECO:0000259" key="5">
    <source>
        <dbReference type="Pfam" id="PF04542"/>
    </source>
</evidence>
<evidence type="ECO:0000256" key="2">
    <source>
        <dbReference type="ARBA" id="ARBA00023015"/>
    </source>
</evidence>
<dbReference type="PANTHER" id="PTHR43133">
    <property type="entry name" value="RNA POLYMERASE ECF-TYPE SIGMA FACTO"/>
    <property type="match status" value="1"/>
</dbReference>
<dbReference type="NCBIfam" id="TIGR02937">
    <property type="entry name" value="sigma70-ECF"/>
    <property type="match status" value="1"/>
</dbReference>
<keyword evidence="2" id="KW-0805">Transcription regulation</keyword>
<dbReference type="Gene3D" id="1.10.10.10">
    <property type="entry name" value="Winged helix-like DNA-binding domain superfamily/Winged helix DNA-binding domain"/>
    <property type="match status" value="1"/>
</dbReference>
<gene>
    <name evidence="7" type="ORF">SAMN05216197_14834</name>
</gene>
<evidence type="ECO:0000256" key="3">
    <source>
        <dbReference type="ARBA" id="ARBA00023082"/>
    </source>
</evidence>
<evidence type="ECO:0000313" key="8">
    <source>
        <dbReference type="Proteomes" id="UP000182332"/>
    </source>
</evidence>